<organism evidence="1">
    <name type="scientific">Arundo donax</name>
    <name type="common">Giant reed</name>
    <name type="synonym">Donax arundinaceus</name>
    <dbReference type="NCBI Taxonomy" id="35708"/>
    <lineage>
        <taxon>Eukaryota</taxon>
        <taxon>Viridiplantae</taxon>
        <taxon>Streptophyta</taxon>
        <taxon>Embryophyta</taxon>
        <taxon>Tracheophyta</taxon>
        <taxon>Spermatophyta</taxon>
        <taxon>Magnoliopsida</taxon>
        <taxon>Liliopsida</taxon>
        <taxon>Poales</taxon>
        <taxon>Poaceae</taxon>
        <taxon>PACMAD clade</taxon>
        <taxon>Arundinoideae</taxon>
        <taxon>Arundineae</taxon>
        <taxon>Arundo</taxon>
    </lineage>
</organism>
<reference evidence="1" key="2">
    <citation type="journal article" date="2015" name="Data Brief">
        <title>Shoot transcriptome of the giant reed, Arundo donax.</title>
        <authorList>
            <person name="Barrero R.A."/>
            <person name="Guerrero F.D."/>
            <person name="Moolhuijzen P."/>
            <person name="Goolsby J.A."/>
            <person name="Tidwell J."/>
            <person name="Bellgard S.E."/>
            <person name="Bellgard M.I."/>
        </authorList>
    </citation>
    <scope>NUCLEOTIDE SEQUENCE</scope>
    <source>
        <tissue evidence="1">Shoot tissue taken approximately 20 cm above the soil surface</tissue>
    </source>
</reference>
<proteinExistence type="predicted"/>
<protein>
    <submittedName>
        <fullName evidence="1">Atg4a</fullName>
    </submittedName>
</protein>
<accession>A0A0A9GYH5</accession>
<dbReference type="EMBL" id="GBRH01172253">
    <property type="protein sequence ID" value="JAE25643.1"/>
    <property type="molecule type" value="Transcribed_RNA"/>
</dbReference>
<reference evidence="1" key="1">
    <citation type="submission" date="2014-09" db="EMBL/GenBank/DDBJ databases">
        <authorList>
            <person name="Magalhaes I.L.F."/>
            <person name="Oliveira U."/>
            <person name="Santos F.R."/>
            <person name="Vidigal T.H.D.A."/>
            <person name="Brescovit A.D."/>
            <person name="Santos A.J."/>
        </authorList>
    </citation>
    <scope>NUCLEOTIDE SEQUENCE</scope>
    <source>
        <tissue evidence="1">Shoot tissue taken approximately 20 cm above the soil surface</tissue>
    </source>
</reference>
<name>A0A0A9GYH5_ARUDO</name>
<dbReference type="AlphaFoldDB" id="A0A0A9GYH5"/>
<sequence length="68" mass="7647">MTPHVRLCSICQGTTRHWRSEPCCTPEDATLSRCTRFSSKSSTNHRIPRTLVTSSCTVPMSPAAPQRW</sequence>
<evidence type="ECO:0000313" key="1">
    <source>
        <dbReference type="EMBL" id="JAE25643.1"/>
    </source>
</evidence>